<keyword evidence="2 4" id="KW-0808">Transferase</keyword>
<evidence type="ECO:0000313" key="4">
    <source>
        <dbReference type="EMBL" id="SIS40321.1"/>
    </source>
</evidence>
<organism evidence="4 5">
    <name type="scientific">Neptunomonas antarctica</name>
    <dbReference type="NCBI Taxonomy" id="619304"/>
    <lineage>
        <taxon>Bacteria</taxon>
        <taxon>Pseudomonadati</taxon>
        <taxon>Pseudomonadota</taxon>
        <taxon>Gammaproteobacteria</taxon>
        <taxon>Oceanospirillales</taxon>
        <taxon>Oceanospirillaceae</taxon>
        <taxon>Neptunomonas</taxon>
    </lineage>
</organism>
<comment type="similarity">
    <text evidence="1">Belongs to the P-Pant transferase superfamily. Gsp/Sfp/HetI/AcpT family.</text>
</comment>
<dbReference type="SUPFAM" id="SSF56214">
    <property type="entry name" value="4'-phosphopantetheinyl transferase"/>
    <property type="match status" value="2"/>
</dbReference>
<dbReference type="GO" id="GO:0005829">
    <property type="term" value="C:cytosol"/>
    <property type="evidence" value="ECO:0007669"/>
    <property type="project" value="TreeGrafter"/>
</dbReference>
<dbReference type="OrthoDB" id="9808281at2"/>
<protein>
    <submittedName>
        <fullName evidence="4">Phosphopantetheinyl transferase</fullName>
    </submittedName>
</protein>
<dbReference type="EMBL" id="FTOE01000001">
    <property type="protein sequence ID" value="SIS40321.1"/>
    <property type="molecule type" value="Genomic_DNA"/>
</dbReference>
<dbReference type="Pfam" id="PF01648">
    <property type="entry name" value="ACPS"/>
    <property type="match status" value="1"/>
</dbReference>
<dbReference type="Gene3D" id="3.90.470.20">
    <property type="entry name" value="4'-phosphopantetheinyl transferase domain"/>
    <property type="match status" value="1"/>
</dbReference>
<dbReference type="InterPro" id="IPR037143">
    <property type="entry name" value="4-PPantetheinyl_Trfase_dom_sf"/>
</dbReference>
<dbReference type="AlphaFoldDB" id="A0A1N7ITM1"/>
<reference evidence="5" key="1">
    <citation type="submission" date="2017-01" db="EMBL/GenBank/DDBJ databases">
        <authorList>
            <person name="Varghese N."/>
            <person name="Submissions S."/>
        </authorList>
    </citation>
    <scope>NUCLEOTIDE SEQUENCE [LARGE SCALE GENOMIC DNA]</scope>
    <source>
        <strain evidence="5">DSM 22306</strain>
    </source>
</reference>
<evidence type="ECO:0000256" key="2">
    <source>
        <dbReference type="ARBA" id="ARBA00022679"/>
    </source>
</evidence>
<dbReference type="InterPro" id="IPR008278">
    <property type="entry name" value="4-PPantetheinyl_Trfase_dom"/>
</dbReference>
<dbReference type="STRING" id="619304.SAMN05421760_101101"/>
<sequence length="234" mass="26835">MLNDLYSGHGVLLLWFARVEALTKSDSEYAENLLSPSEMLRLRSINSPKKRREYLQSRLLMRRALSDVFDETDVAWIFIEHPSRAPEIENIPSHMHYSLTHSNGLICFALSNGVVGVDVELTRFRTNFTELAAAFMSEEELKLLADLNKKQAMFYRIWCAKEAYFKALTEKEQIVFSFTEQSLPRLQAVNPPQWVFNEGRIDGFVISVVTDKHPAFIRCYPASMDPGLSVLPLN</sequence>
<evidence type="ECO:0000259" key="3">
    <source>
        <dbReference type="Pfam" id="PF01648"/>
    </source>
</evidence>
<name>A0A1N7ITM1_9GAMM</name>
<keyword evidence="5" id="KW-1185">Reference proteome</keyword>
<dbReference type="GO" id="GO:0019878">
    <property type="term" value="P:lysine biosynthetic process via aminoadipic acid"/>
    <property type="evidence" value="ECO:0007669"/>
    <property type="project" value="TreeGrafter"/>
</dbReference>
<dbReference type="Proteomes" id="UP000185999">
    <property type="component" value="Unassembled WGS sequence"/>
</dbReference>
<dbReference type="PANTHER" id="PTHR12215:SF10">
    <property type="entry name" value="L-AMINOADIPATE-SEMIALDEHYDE DEHYDROGENASE-PHOSPHOPANTETHEINYL TRANSFERASE"/>
    <property type="match status" value="1"/>
</dbReference>
<dbReference type="InterPro" id="IPR050559">
    <property type="entry name" value="P-Pant_transferase_sf"/>
</dbReference>
<gene>
    <name evidence="4" type="ORF">SAMN05421760_101101</name>
</gene>
<dbReference type="PANTHER" id="PTHR12215">
    <property type="entry name" value="PHOSPHOPANTETHEINE TRANSFERASE"/>
    <property type="match status" value="1"/>
</dbReference>
<proteinExistence type="inferred from homology"/>
<accession>A0A1N7ITM1</accession>
<feature type="domain" description="4'-phosphopantetheinyl transferase" evidence="3">
    <location>
        <begin position="115"/>
        <end position="180"/>
    </location>
</feature>
<dbReference type="GO" id="GO:0000287">
    <property type="term" value="F:magnesium ion binding"/>
    <property type="evidence" value="ECO:0007669"/>
    <property type="project" value="InterPro"/>
</dbReference>
<dbReference type="GO" id="GO:0008897">
    <property type="term" value="F:holo-[acyl-carrier-protein] synthase activity"/>
    <property type="evidence" value="ECO:0007669"/>
    <property type="project" value="InterPro"/>
</dbReference>
<dbReference type="RefSeq" id="WP_054339733.1">
    <property type="nucleotide sequence ID" value="NZ_FTOE01000001.1"/>
</dbReference>
<evidence type="ECO:0000313" key="5">
    <source>
        <dbReference type="Proteomes" id="UP000185999"/>
    </source>
</evidence>
<evidence type="ECO:0000256" key="1">
    <source>
        <dbReference type="ARBA" id="ARBA00010990"/>
    </source>
</evidence>